<dbReference type="InterPro" id="IPR001394">
    <property type="entry name" value="Peptidase_C19_UCH"/>
</dbReference>
<feature type="compositionally biased region" description="Polar residues" evidence="2">
    <location>
        <begin position="57"/>
        <end position="78"/>
    </location>
</feature>
<organism evidence="4 5">
    <name type="scientific">Fundulus heteroclitus</name>
    <name type="common">Killifish</name>
    <name type="synonym">Mummichog</name>
    <dbReference type="NCBI Taxonomy" id="8078"/>
    <lineage>
        <taxon>Eukaryota</taxon>
        <taxon>Metazoa</taxon>
        <taxon>Chordata</taxon>
        <taxon>Craniata</taxon>
        <taxon>Vertebrata</taxon>
        <taxon>Euteleostomi</taxon>
        <taxon>Actinopterygii</taxon>
        <taxon>Neopterygii</taxon>
        <taxon>Teleostei</taxon>
        <taxon>Neoteleostei</taxon>
        <taxon>Acanthomorphata</taxon>
        <taxon>Ovalentaria</taxon>
        <taxon>Atherinomorphae</taxon>
        <taxon>Cyprinodontiformes</taxon>
        <taxon>Fundulidae</taxon>
        <taxon>Fundulus</taxon>
    </lineage>
</organism>
<dbReference type="Pfam" id="PF00443">
    <property type="entry name" value="UCH"/>
    <property type="match status" value="1"/>
</dbReference>
<dbReference type="Proteomes" id="UP000265000">
    <property type="component" value="Unplaced"/>
</dbReference>
<sequence>MRAEQSENGEKSTHSLKLLMEQLKEITGIQDQQVLYKALKASQGDVGHAVGLLTTQSVEVQDSAEPQDSGTSAETWDSQRGLPKDELQTAIELSLQESHNAEQEEREFHRALEASAEENTARMKRKRCEAQSEMCSPADWIRQDDWPVGIRNVGNTCWFSAVIQDKRNIAFMQELRCLFALMLGSTRRFVDPSAAVELLRDAFRTSEAQQDVSEFSHKLLDWLEDAFQLAANGKSAEDKQQNPLVQLFYGTFVTERRHEGKTLYNIEQFGQYPLQVNGFSNLDECLEGAMVEKEIESLHSDHTVTSGRERWFKKLPPVLTFELSRFEFNTQLGRPEKIHKKLEFPQIIYMDRYLHKNIERTNERRGEVKKLKEQLAVLQQKLVCYKNYGSGPVKYPLADMLQFVLEFAATKPSSVSPAEDPRLATSSPPPASHPLSEASAKDSSEPGDKEPSEGLPSSVSSCQQTPIYKPFTQCKLPSDCPPHPAPHSATEEELHFVKACLRRWRAEVEHDINELKTTIDKLTQTLEGMYSDNSLCQVPYRLHAVLVHEGQASAGHYWAYIYDHANRRWMKYNDVSITESSWEELERDSFGGMTNASAYCLMYIDDRLPQLITEDTDDETGQVLHGMDSLPAALRRYVQEDNRWFQQELSEWEEHFCQTATPQEESATAAGPPSSGVESPQQTAVEPAPQSGPSPEEPDQGAALEPRSGPEEETADGDARETPEAEDSELSPPSASPDVQADATDSPAVSGTLEPGPNPAELQSQTRVLDTDLGYPPPSELHVRGEVAGLTSDAPDEAEASGEAPGHGAEPGDKEQQQQEEEEEEEEAPARQRQPENEVSEVEIPNVGRIMVRADADGYNEEMMLTPAMQGVILAIAKARQTFDKEGPEAGLIRAFHEEYSRLHELSQEEITPQEDARLQHALVYFFQNKAPKRVIERTLLEQFTDRNLSFDDRAISIMREARAKLRLIKPEDMDMEEYMLWHDAYRDFRTVFVYLLTGLEHYQHGKTREALNYLAHAYETNATLLRKGEKRGVDKALIAVYRRKCLTALNESASRLFCSGEDAKVEEGLSIMDEAVIPCLHLMSRDTALSQEDRDAMENIRSHWCCCLGQDMDDSLQVKLGELLPRVLDGSTGTVVLKDPPKVHFNQAHDLCSRLAAVMESIHNTTVVAVK</sequence>
<dbReference type="InterPro" id="IPR050164">
    <property type="entry name" value="Peptidase_C19"/>
</dbReference>
<dbReference type="GO" id="GO:0004843">
    <property type="term" value="F:cysteine-type deubiquitinase activity"/>
    <property type="evidence" value="ECO:0007669"/>
    <property type="project" value="InterPro"/>
</dbReference>
<dbReference type="InterPro" id="IPR009060">
    <property type="entry name" value="UBA-like_sf"/>
</dbReference>
<evidence type="ECO:0000256" key="1">
    <source>
        <dbReference type="SAM" id="Coils"/>
    </source>
</evidence>
<dbReference type="InterPro" id="IPR038765">
    <property type="entry name" value="Papain-like_cys_pep_sf"/>
</dbReference>
<dbReference type="InterPro" id="IPR028889">
    <property type="entry name" value="USP"/>
</dbReference>
<proteinExistence type="predicted"/>
<feature type="coiled-coil region" evidence="1">
    <location>
        <begin position="361"/>
        <end position="388"/>
    </location>
</feature>
<name>A0A3Q2Q1J7_FUNHE</name>
<dbReference type="PROSITE" id="PS50235">
    <property type="entry name" value="USP_3"/>
    <property type="match status" value="1"/>
</dbReference>
<keyword evidence="5" id="KW-1185">Reference proteome</keyword>
<dbReference type="PANTHER" id="PTHR24006">
    <property type="entry name" value="UBIQUITIN CARBOXYL-TERMINAL HYDROLASE"/>
    <property type="match status" value="1"/>
</dbReference>
<evidence type="ECO:0000313" key="5">
    <source>
        <dbReference type="Proteomes" id="UP000265000"/>
    </source>
</evidence>
<dbReference type="InterPro" id="IPR018200">
    <property type="entry name" value="USP_CS"/>
</dbReference>
<dbReference type="PROSITE" id="PS00973">
    <property type="entry name" value="USP_2"/>
    <property type="match status" value="1"/>
</dbReference>
<reference evidence="4" key="1">
    <citation type="submission" date="2025-08" db="UniProtKB">
        <authorList>
            <consortium name="Ensembl"/>
        </authorList>
    </citation>
    <scope>IDENTIFICATION</scope>
</reference>
<feature type="compositionally biased region" description="Acidic residues" evidence="2">
    <location>
        <begin position="818"/>
        <end position="827"/>
    </location>
</feature>
<protein>
    <submittedName>
        <fullName evidence="4">Ubiquitin specific peptidase 28</fullName>
    </submittedName>
</protein>
<feature type="region of interest" description="Disordered" evidence="2">
    <location>
        <begin position="413"/>
        <end position="461"/>
    </location>
</feature>
<dbReference type="SUPFAM" id="SSF54001">
    <property type="entry name" value="Cysteine proteinases"/>
    <property type="match status" value="1"/>
</dbReference>
<dbReference type="SUPFAM" id="SSF46934">
    <property type="entry name" value="UBA-like"/>
    <property type="match status" value="1"/>
</dbReference>
<dbReference type="Ensembl" id="ENSFHET00000029009.1">
    <property type="protein sequence ID" value="ENSFHEP00000019694.1"/>
    <property type="gene ID" value="ENSFHEG00000021605.1"/>
</dbReference>
<dbReference type="GO" id="GO:0005634">
    <property type="term" value="C:nucleus"/>
    <property type="evidence" value="ECO:0007669"/>
    <property type="project" value="TreeGrafter"/>
</dbReference>
<dbReference type="CDD" id="cd14276">
    <property type="entry name" value="UBA_UBP25_like"/>
    <property type="match status" value="1"/>
</dbReference>
<dbReference type="Gene3D" id="3.90.70.10">
    <property type="entry name" value="Cysteine proteinases"/>
    <property type="match status" value="1"/>
</dbReference>
<dbReference type="Gene3D" id="1.10.8.10">
    <property type="entry name" value="DNA helicase RuvA subunit, C-terminal domain"/>
    <property type="match status" value="1"/>
</dbReference>
<dbReference type="GO" id="GO:0000077">
    <property type="term" value="P:DNA damage checkpoint signaling"/>
    <property type="evidence" value="ECO:0007669"/>
    <property type="project" value="TreeGrafter"/>
</dbReference>
<reference evidence="4" key="2">
    <citation type="submission" date="2025-09" db="UniProtKB">
        <authorList>
            <consortium name="Ensembl"/>
        </authorList>
    </citation>
    <scope>IDENTIFICATION</scope>
</reference>
<dbReference type="PANTHER" id="PTHR24006:SF678">
    <property type="entry name" value="UBIQUITIN CARBOXYL-TERMINAL HYDROLASE 28"/>
    <property type="match status" value="1"/>
</dbReference>
<evidence type="ECO:0000259" key="3">
    <source>
        <dbReference type="PROSITE" id="PS50235"/>
    </source>
</evidence>
<accession>A0A3Q2Q1J7</accession>
<dbReference type="GeneTree" id="ENSGT00940000157670"/>
<dbReference type="PROSITE" id="PS00972">
    <property type="entry name" value="USP_1"/>
    <property type="match status" value="1"/>
</dbReference>
<keyword evidence="1" id="KW-0175">Coiled coil</keyword>
<dbReference type="CDD" id="cd02665">
    <property type="entry name" value="Peptidase_C19I"/>
    <property type="match status" value="1"/>
</dbReference>
<feature type="region of interest" description="Disordered" evidence="2">
    <location>
        <begin position="660"/>
        <end position="844"/>
    </location>
</feature>
<dbReference type="GO" id="GO:0016579">
    <property type="term" value="P:protein deubiquitination"/>
    <property type="evidence" value="ECO:0007669"/>
    <property type="project" value="InterPro"/>
</dbReference>
<feature type="domain" description="USP" evidence="3">
    <location>
        <begin position="148"/>
        <end position="606"/>
    </location>
</feature>
<dbReference type="GO" id="GO:0005829">
    <property type="term" value="C:cytosol"/>
    <property type="evidence" value="ECO:0007669"/>
    <property type="project" value="TreeGrafter"/>
</dbReference>
<feature type="coiled-coil region" evidence="1">
    <location>
        <begin position="505"/>
        <end position="532"/>
    </location>
</feature>
<evidence type="ECO:0000313" key="4">
    <source>
        <dbReference type="Ensembl" id="ENSFHEP00000019694.1"/>
    </source>
</evidence>
<feature type="compositionally biased region" description="Basic and acidic residues" evidence="2">
    <location>
        <begin position="439"/>
        <end position="452"/>
    </location>
</feature>
<evidence type="ECO:0000256" key="2">
    <source>
        <dbReference type="SAM" id="MobiDB-lite"/>
    </source>
</evidence>
<feature type="region of interest" description="Disordered" evidence="2">
    <location>
        <begin position="57"/>
        <end position="82"/>
    </location>
</feature>
<dbReference type="AlphaFoldDB" id="A0A3Q2Q1J7"/>